<evidence type="ECO:0000256" key="6">
    <source>
        <dbReference type="ARBA" id="ARBA00022692"/>
    </source>
</evidence>
<evidence type="ECO:0000313" key="15">
    <source>
        <dbReference type="EMBL" id="KAA1250210.1"/>
    </source>
</evidence>
<evidence type="ECO:0000313" key="16">
    <source>
        <dbReference type="Proteomes" id="UP000324701"/>
    </source>
</evidence>
<keyword evidence="11" id="KW-0472">Membrane</keyword>
<keyword evidence="5" id="KW-0808">Transferase</keyword>
<evidence type="ECO:0000256" key="4">
    <source>
        <dbReference type="ARBA" id="ARBA00022527"/>
    </source>
</evidence>
<dbReference type="GO" id="GO:0004674">
    <property type="term" value="F:protein serine/threonine kinase activity"/>
    <property type="evidence" value="ECO:0007669"/>
    <property type="project" value="UniProtKB-KW"/>
</dbReference>
<dbReference type="Gene3D" id="1.10.510.10">
    <property type="entry name" value="Transferase(Phosphotransferase) domain 1"/>
    <property type="match status" value="1"/>
</dbReference>
<evidence type="ECO:0000256" key="1">
    <source>
        <dbReference type="ARBA" id="ARBA00004162"/>
    </source>
</evidence>
<dbReference type="SUPFAM" id="SSF56112">
    <property type="entry name" value="Protein kinase-like (PK-like)"/>
    <property type="match status" value="1"/>
</dbReference>
<dbReference type="InterPro" id="IPR011009">
    <property type="entry name" value="Kinase-like_dom_sf"/>
</dbReference>
<dbReference type="FunFam" id="1.10.510.10:FF:000021">
    <property type="entry name" value="Serine/threonine protein kinase"/>
    <property type="match status" value="1"/>
</dbReference>
<evidence type="ECO:0000259" key="14">
    <source>
        <dbReference type="PROSITE" id="PS50011"/>
    </source>
</evidence>
<keyword evidence="4" id="KW-0723">Serine/threonine-protein kinase</keyword>
<keyword evidence="16" id="KW-1185">Reference proteome</keyword>
<comment type="caution">
    <text evidence="15">The sequence shown here is derived from an EMBL/GenBank/DDBJ whole genome shotgun (WGS) entry which is preliminary data.</text>
</comment>
<feature type="domain" description="Protein kinase" evidence="14">
    <location>
        <begin position="1"/>
        <end position="251"/>
    </location>
</feature>
<dbReference type="Proteomes" id="UP000324701">
    <property type="component" value="Unassembled WGS sequence"/>
</dbReference>
<evidence type="ECO:0000256" key="8">
    <source>
        <dbReference type="ARBA" id="ARBA00022777"/>
    </source>
</evidence>
<dbReference type="EC" id="2.7.11.1" evidence="2"/>
<dbReference type="GO" id="GO:0005886">
    <property type="term" value="C:plasma membrane"/>
    <property type="evidence" value="ECO:0007669"/>
    <property type="project" value="UniProtKB-SubCell"/>
</dbReference>
<dbReference type="PANTHER" id="PTHR43289">
    <property type="entry name" value="MITOGEN-ACTIVATED PROTEIN KINASE KINASE KINASE 20-RELATED"/>
    <property type="match status" value="1"/>
</dbReference>
<evidence type="ECO:0000256" key="7">
    <source>
        <dbReference type="ARBA" id="ARBA00022741"/>
    </source>
</evidence>
<dbReference type="InterPro" id="IPR000719">
    <property type="entry name" value="Prot_kinase_dom"/>
</dbReference>
<evidence type="ECO:0000256" key="13">
    <source>
        <dbReference type="ARBA" id="ARBA00048679"/>
    </source>
</evidence>
<dbReference type="Pfam" id="PF00069">
    <property type="entry name" value="Pkinase"/>
    <property type="match status" value="1"/>
</dbReference>
<evidence type="ECO:0000256" key="9">
    <source>
        <dbReference type="ARBA" id="ARBA00022840"/>
    </source>
</evidence>
<comment type="catalytic activity">
    <reaction evidence="13">
        <text>L-seryl-[protein] + ATP = O-phospho-L-seryl-[protein] + ADP + H(+)</text>
        <dbReference type="Rhea" id="RHEA:17989"/>
        <dbReference type="Rhea" id="RHEA-COMP:9863"/>
        <dbReference type="Rhea" id="RHEA-COMP:11604"/>
        <dbReference type="ChEBI" id="CHEBI:15378"/>
        <dbReference type="ChEBI" id="CHEBI:29999"/>
        <dbReference type="ChEBI" id="CHEBI:30616"/>
        <dbReference type="ChEBI" id="CHEBI:83421"/>
        <dbReference type="ChEBI" id="CHEBI:456216"/>
        <dbReference type="EC" id="2.7.11.1"/>
    </reaction>
</comment>
<dbReference type="PANTHER" id="PTHR43289:SF6">
    <property type="entry name" value="SERINE_THREONINE-PROTEIN KINASE NEKL-3"/>
    <property type="match status" value="1"/>
</dbReference>
<comment type="subcellular location">
    <subcellularLocation>
        <location evidence="1">Cell membrane</location>
        <topology evidence="1">Single-pass membrane protein</topology>
    </subcellularLocation>
</comment>
<dbReference type="PROSITE" id="PS00108">
    <property type="entry name" value="PROTEIN_KINASE_ST"/>
    <property type="match status" value="1"/>
</dbReference>
<evidence type="ECO:0000256" key="12">
    <source>
        <dbReference type="ARBA" id="ARBA00047899"/>
    </source>
</evidence>
<keyword evidence="10" id="KW-1133">Transmembrane helix</keyword>
<dbReference type="EMBL" id="VTZN01000053">
    <property type="protein sequence ID" value="KAA1250210.1"/>
    <property type="molecule type" value="Genomic_DNA"/>
</dbReference>
<evidence type="ECO:0000256" key="11">
    <source>
        <dbReference type="ARBA" id="ARBA00023136"/>
    </source>
</evidence>
<reference evidence="15 16" key="1">
    <citation type="submission" date="2019-09" db="EMBL/GenBank/DDBJ databases">
        <title>Report of infection by Mycobacterium simiae a patient suffering from pulmonary tuberculosis.</title>
        <authorList>
            <person name="Mohanty P.S."/>
            <person name="Bansal A.K."/>
            <person name="Singh H."/>
            <person name="Sharma S."/>
            <person name="Patil S.A."/>
            <person name="Upadhaya P."/>
            <person name="Singh P.K."/>
            <person name="Kumar D."/>
            <person name="Kumar S."/>
            <person name="Singh R.K."/>
            <person name="Chaudhary B."/>
        </authorList>
    </citation>
    <scope>NUCLEOTIDE SEQUENCE [LARGE SCALE GENOMIC DNA]</scope>
    <source>
        <strain evidence="15 16">JAL-560-SIM</strain>
    </source>
</reference>
<proteinExistence type="predicted"/>
<name>A0A5B1BS22_MYCSI</name>
<dbReference type="OrthoDB" id="5622056at2"/>
<accession>A0A5B1BS22</accession>
<dbReference type="InterPro" id="IPR008271">
    <property type="entry name" value="Ser/Thr_kinase_AS"/>
</dbReference>
<keyword evidence="3" id="KW-1003">Cell membrane</keyword>
<keyword evidence="9" id="KW-0067">ATP-binding</keyword>
<protein>
    <recommendedName>
        <fullName evidence="2">non-specific serine/threonine protein kinase</fullName>
        <ecNumber evidence="2">2.7.11.1</ecNumber>
    </recommendedName>
</protein>
<dbReference type="Gene3D" id="3.40.1000.70">
    <property type="entry name" value="PknH-like extracellular domain"/>
    <property type="match status" value="1"/>
</dbReference>
<dbReference type="SMART" id="SM00220">
    <property type="entry name" value="S_TKc"/>
    <property type="match status" value="1"/>
</dbReference>
<dbReference type="InterPro" id="IPR026954">
    <property type="entry name" value="PknH-like_Extracell"/>
</dbReference>
<dbReference type="AlphaFoldDB" id="A0A5B1BS22"/>
<evidence type="ECO:0000256" key="2">
    <source>
        <dbReference type="ARBA" id="ARBA00012513"/>
    </source>
</evidence>
<evidence type="ECO:0000256" key="5">
    <source>
        <dbReference type="ARBA" id="ARBA00022679"/>
    </source>
</evidence>
<dbReference type="InterPro" id="IPR038232">
    <property type="entry name" value="PknH-like_Extracell_sf"/>
</dbReference>
<dbReference type="CDD" id="cd14014">
    <property type="entry name" value="STKc_PknB_like"/>
    <property type="match status" value="1"/>
</dbReference>
<dbReference type="PROSITE" id="PS50011">
    <property type="entry name" value="PROTEIN_KINASE_DOM"/>
    <property type="match status" value="1"/>
</dbReference>
<organism evidence="15 16">
    <name type="scientific">Mycobacterium simiae</name>
    <name type="common">Mycobacterium habana</name>
    <dbReference type="NCBI Taxonomy" id="1784"/>
    <lineage>
        <taxon>Bacteria</taxon>
        <taxon>Bacillati</taxon>
        <taxon>Actinomycetota</taxon>
        <taxon>Actinomycetes</taxon>
        <taxon>Mycobacteriales</taxon>
        <taxon>Mycobacteriaceae</taxon>
        <taxon>Mycobacterium</taxon>
        <taxon>Mycobacterium simiae complex</taxon>
    </lineage>
</organism>
<evidence type="ECO:0000256" key="10">
    <source>
        <dbReference type="ARBA" id="ARBA00022989"/>
    </source>
</evidence>
<evidence type="ECO:0000256" key="3">
    <source>
        <dbReference type="ARBA" id="ARBA00022475"/>
    </source>
</evidence>
<dbReference type="Pfam" id="PF14032">
    <property type="entry name" value="PknH_C"/>
    <property type="match status" value="1"/>
</dbReference>
<dbReference type="GO" id="GO:0005524">
    <property type="term" value="F:ATP binding"/>
    <property type="evidence" value="ECO:0007669"/>
    <property type="project" value="UniProtKB-KW"/>
</dbReference>
<comment type="catalytic activity">
    <reaction evidence="12">
        <text>L-threonyl-[protein] + ATP = O-phospho-L-threonyl-[protein] + ADP + H(+)</text>
        <dbReference type="Rhea" id="RHEA:46608"/>
        <dbReference type="Rhea" id="RHEA-COMP:11060"/>
        <dbReference type="Rhea" id="RHEA-COMP:11605"/>
        <dbReference type="ChEBI" id="CHEBI:15378"/>
        <dbReference type="ChEBI" id="CHEBI:30013"/>
        <dbReference type="ChEBI" id="CHEBI:30616"/>
        <dbReference type="ChEBI" id="CHEBI:61977"/>
        <dbReference type="ChEBI" id="CHEBI:456216"/>
        <dbReference type="EC" id="2.7.11.1"/>
    </reaction>
</comment>
<sequence length="551" mass="58343">MGTVYLARNPDLPRSEALKVLAPELSLDPDFRARFVREADVAAGLDHPNIVSVYQRGQFEGQLWIAMQFVDGGNAEDALRSATMTAARAVYVVGEVAKALEYAHRRGVVHRDIKPANFLLSGQAGCDERVLLGDFGIARALGDSGLTSTGSVLATLAYAAPEVLAGQRFDNRADLYSLGCTLFRLLTGETPFSAGDAAAAVVAAHLHQPPPKVSDRAPGLSAAMDAVIATAMAKDPAQRFPSARELAHAAAAALHQRSIVGWAQLSPAPHDKSPPAEPELPWWQHPVGPATVMAPPAPTPSRRRRWVVAAAAVAVAAVILTMTLTSHSPNAPSRSATALAPTATTTTRSWPPIVTPAGLPGLLPPLDDVKNFTGVQELVAQPPSFQPAKTVSYPVDREECAPLFGGGAYNSYDMRAVVGYYSLFSEDPRNEPSLQQVGQVVLAFPDAAAAQRQLVESLSTWHRCGGSTLTLLAHNGLKPVTVSTSVPDIGDNGITTMVLRVQGPALRARNDRAIAAKNNVLVDVDVILVNTDRGQQAVLDITNYVLGRIPG</sequence>
<dbReference type="GO" id="GO:0080090">
    <property type="term" value="P:regulation of primary metabolic process"/>
    <property type="evidence" value="ECO:0007669"/>
    <property type="project" value="UniProtKB-ARBA"/>
</dbReference>
<dbReference type="Gene3D" id="3.30.200.20">
    <property type="entry name" value="Phosphorylase Kinase, domain 1"/>
    <property type="match status" value="1"/>
</dbReference>
<keyword evidence="6" id="KW-0812">Transmembrane</keyword>
<keyword evidence="8 15" id="KW-0418">Kinase</keyword>
<gene>
    <name evidence="15" type="ORF">F0Q45_10915</name>
</gene>
<keyword evidence="7" id="KW-0547">Nucleotide-binding</keyword>